<protein>
    <submittedName>
        <fullName evidence="1">Uncharacterized protein</fullName>
    </submittedName>
</protein>
<evidence type="ECO:0000313" key="1">
    <source>
        <dbReference type="EMBL" id="CAI0433810.1"/>
    </source>
</evidence>
<organism evidence="1 2">
    <name type="scientific">Linum tenue</name>
    <dbReference type="NCBI Taxonomy" id="586396"/>
    <lineage>
        <taxon>Eukaryota</taxon>
        <taxon>Viridiplantae</taxon>
        <taxon>Streptophyta</taxon>
        <taxon>Embryophyta</taxon>
        <taxon>Tracheophyta</taxon>
        <taxon>Spermatophyta</taxon>
        <taxon>Magnoliopsida</taxon>
        <taxon>eudicotyledons</taxon>
        <taxon>Gunneridae</taxon>
        <taxon>Pentapetalae</taxon>
        <taxon>rosids</taxon>
        <taxon>fabids</taxon>
        <taxon>Malpighiales</taxon>
        <taxon>Linaceae</taxon>
        <taxon>Linum</taxon>
    </lineage>
</organism>
<comment type="caution">
    <text evidence="1">The sequence shown here is derived from an EMBL/GenBank/DDBJ whole genome shotgun (WGS) entry which is preliminary data.</text>
</comment>
<dbReference type="EMBL" id="CAMGYJ010000006">
    <property type="protein sequence ID" value="CAI0433810.1"/>
    <property type="molecule type" value="Genomic_DNA"/>
</dbReference>
<sequence length="98" mass="11500">MKESNVEPLLLRFYQDMIHVDWSRETSNQEDQELIRETNRENTIIANMAQVSEFLDARRQFKSKPPRSINASIKDEGLNKLVEAVLITPKRSYLTSIY</sequence>
<evidence type="ECO:0000313" key="2">
    <source>
        <dbReference type="Proteomes" id="UP001154282"/>
    </source>
</evidence>
<gene>
    <name evidence="1" type="ORF">LITE_LOCUS24044</name>
</gene>
<dbReference type="Proteomes" id="UP001154282">
    <property type="component" value="Unassembled WGS sequence"/>
</dbReference>
<name>A0AAV0LHZ2_9ROSI</name>
<keyword evidence="2" id="KW-1185">Reference proteome</keyword>
<accession>A0AAV0LHZ2</accession>
<reference evidence="1" key="1">
    <citation type="submission" date="2022-08" db="EMBL/GenBank/DDBJ databases">
        <authorList>
            <person name="Gutierrez-Valencia J."/>
        </authorList>
    </citation>
    <scope>NUCLEOTIDE SEQUENCE</scope>
</reference>
<dbReference type="AlphaFoldDB" id="A0AAV0LHZ2"/>
<proteinExistence type="predicted"/>